<feature type="region of interest" description="Disordered" evidence="1">
    <location>
        <begin position="119"/>
        <end position="232"/>
    </location>
</feature>
<name>A0A9E5JNX5_9MICO</name>
<feature type="transmembrane region" description="Helical" evidence="2">
    <location>
        <begin position="462"/>
        <end position="483"/>
    </location>
</feature>
<dbReference type="AlphaFoldDB" id="A0A9E5JNX5"/>
<keyword evidence="2" id="KW-1133">Transmembrane helix</keyword>
<accession>A0A9E5JNX5</accession>
<proteinExistence type="predicted"/>
<comment type="caution">
    <text evidence="4">The sequence shown here is derived from an EMBL/GenBank/DDBJ whole genome shotgun (WGS) entry which is preliminary data.</text>
</comment>
<feature type="transmembrane region" description="Helical" evidence="2">
    <location>
        <begin position="337"/>
        <end position="354"/>
    </location>
</feature>
<feature type="transmembrane region" description="Helical" evidence="2">
    <location>
        <begin position="524"/>
        <end position="545"/>
    </location>
</feature>
<feature type="compositionally biased region" description="Basic and acidic residues" evidence="1">
    <location>
        <begin position="172"/>
        <end position="188"/>
    </location>
</feature>
<feature type="region of interest" description="Disordered" evidence="1">
    <location>
        <begin position="552"/>
        <end position="574"/>
    </location>
</feature>
<protein>
    <submittedName>
        <fullName evidence="4">Uncharacterized protein</fullName>
    </submittedName>
</protein>
<evidence type="ECO:0000256" key="3">
    <source>
        <dbReference type="SAM" id="SignalP"/>
    </source>
</evidence>
<dbReference type="EMBL" id="VIKT02000003">
    <property type="protein sequence ID" value="NHF62197.1"/>
    <property type="molecule type" value="Genomic_DNA"/>
</dbReference>
<feature type="compositionally biased region" description="Pro residues" evidence="1">
    <location>
        <begin position="155"/>
        <end position="164"/>
    </location>
</feature>
<feature type="transmembrane region" description="Helical" evidence="2">
    <location>
        <begin position="307"/>
        <end position="325"/>
    </location>
</feature>
<keyword evidence="5" id="KW-1185">Reference proteome</keyword>
<gene>
    <name evidence="4" type="ORF">FK219_002900</name>
</gene>
<feature type="transmembrane region" description="Helical" evidence="2">
    <location>
        <begin position="250"/>
        <end position="273"/>
    </location>
</feature>
<feature type="chain" id="PRO_5039023873" evidence="3">
    <location>
        <begin position="20"/>
        <end position="574"/>
    </location>
</feature>
<feature type="transmembrane region" description="Helical" evidence="2">
    <location>
        <begin position="422"/>
        <end position="442"/>
    </location>
</feature>
<keyword evidence="2" id="KW-0812">Transmembrane</keyword>
<sequence length="574" mass="60545">MSLGLAGALSLGGAGAAIATSMSLSLTSTQVLQNTAVSISGTKSAESTVVVELRPPRGGGWQSVTAACAGVQEGSTAWSCRLSSGSVLGDHHLRATETSGSTRTVVGNHFVVVPPAVQHAAAAPEPDPEPEPEPEPEPDPEPEPEPEPEPKPKPEPGPNPPPADKPTSPGTETERAPETERTDERTPREPTPAPTDDARLDLPTESLAERATPERTVDPTLAPTDRNDPATPSALSSGMITLATVWRDPFILAVAGGIGALFLLLVAIPAEILNSTLERNAHRWRWMYAWSLPLLARLRRALRVMPAWTSSPAVVIILTSIAFGFADPQFGFDLTSLRLVASLAIGLILVVHLPQRITAALLGRRWHVSSAIITQPGAIVIAVLGVLASRMLDFSPGLLIGLVLGLELASTARREDHQRAIVTRMLVTLAIALLAWLGYSWLDGAIPAAEANVASVFVIETLIATVHEGLTGLLVALLPLAFLDGKDLFDADKRVWVALAGPTAVAFALLVLPTSETLDDGAPLLLWIAVFVAFCLVVAAVWFSFRILESRDTPDSGAADRSPAHDAVSTGSRP</sequence>
<dbReference type="OrthoDB" id="9772590at2"/>
<evidence type="ECO:0000256" key="1">
    <source>
        <dbReference type="SAM" id="MobiDB-lite"/>
    </source>
</evidence>
<feature type="compositionally biased region" description="Acidic residues" evidence="1">
    <location>
        <begin position="126"/>
        <end position="147"/>
    </location>
</feature>
<feature type="compositionally biased region" description="Basic and acidic residues" evidence="1">
    <location>
        <begin position="196"/>
        <end position="217"/>
    </location>
</feature>
<feature type="transmembrane region" description="Helical" evidence="2">
    <location>
        <begin position="495"/>
        <end position="512"/>
    </location>
</feature>
<feature type="transmembrane region" description="Helical" evidence="2">
    <location>
        <begin position="366"/>
        <end position="388"/>
    </location>
</feature>
<feature type="transmembrane region" description="Helical" evidence="2">
    <location>
        <begin position="394"/>
        <end position="410"/>
    </location>
</feature>
<evidence type="ECO:0000313" key="4">
    <source>
        <dbReference type="EMBL" id="NHF62197.1"/>
    </source>
</evidence>
<reference evidence="4 5" key="1">
    <citation type="submission" date="2020-03" db="EMBL/GenBank/DDBJ databases">
        <title>Chryseoglobus sp. isolated from a deep-sea seamount.</title>
        <authorList>
            <person name="Zhang D.-C."/>
        </authorList>
    </citation>
    <scope>NUCLEOTIDE SEQUENCE [LARGE SCALE GENOMIC DNA]</scope>
    <source>
        <strain evidence="4 5">KN1116</strain>
    </source>
</reference>
<keyword evidence="3" id="KW-0732">Signal</keyword>
<organism evidence="4 5">
    <name type="scientific">Microcella pacifica</name>
    <dbReference type="NCBI Taxonomy" id="2591847"/>
    <lineage>
        <taxon>Bacteria</taxon>
        <taxon>Bacillati</taxon>
        <taxon>Actinomycetota</taxon>
        <taxon>Actinomycetes</taxon>
        <taxon>Micrococcales</taxon>
        <taxon>Microbacteriaceae</taxon>
        <taxon>Microcella</taxon>
    </lineage>
</organism>
<dbReference type="RefSeq" id="WP_152582201.1">
    <property type="nucleotide sequence ID" value="NZ_VIKT02000003.1"/>
</dbReference>
<evidence type="ECO:0000313" key="5">
    <source>
        <dbReference type="Proteomes" id="UP000818266"/>
    </source>
</evidence>
<keyword evidence="2" id="KW-0472">Membrane</keyword>
<feature type="signal peptide" evidence="3">
    <location>
        <begin position="1"/>
        <end position="19"/>
    </location>
</feature>
<dbReference type="Proteomes" id="UP000818266">
    <property type="component" value="Unassembled WGS sequence"/>
</dbReference>
<evidence type="ECO:0000256" key="2">
    <source>
        <dbReference type="SAM" id="Phobius"/>
    </source>
</evidence>